<accession>A0AAE1G403</accession>
<evidence type="ECO:0000313" key="2">
    <source>
        <dbReference type="EMBL" id="KAK3884840.1"/>
    </source>
</evidence>
<evidence type="ECO:0000313" key="3">
    <source>
        <dbReference type="Proteomes" id="UP001286313"/>
    </source>
</evidence>
<dbReference type="Proteomes" id="UP001286313">
    <property type="component" value="Unassembled WGS sequence"/>
</dbReference>
<evidence type="ECO:0000256" key="1">
    <source>
        <dbReference type="SAM" id="Phobius"/>
    </source>
</evidence>
<proteinExistence type="predicted"/>
<sequence length="107" mass="11783">MYSLSSLPVLITSPELDSLGDHFQEQSFMVYLKVFWTTCKGSNGPGGDHDPYDDPTHGTLLGVILPAIVITSSMTCLACGHKHNHRIAEHLVHDDTVHEYGLCFLSD</sequence>
<keyword evidence="1" id="KW-0812">Transmembrane</keyword>
<keyword evidence="1" id="KW-1133">Transmembrane helix</keyword>
<keyword evidence="3" id="KW-1185">Reference proteome</keyword>
<comment type="caution">
    <text evidence="2">The sequence shown here is derived from an EMBL/GenBank/DDBJ whole genome shotgun (WGS) entry which is preliminary data.</text>
</comment>
<keyword evidence="1" id="KW-0472">Membrane</keyword>
<gene>
    <name evidence="2" type="ORF">Pcinc_010914</name>
</gene>
<protein>
    <submittedName>
        <fullName evidence="2">Uncharacterized protein</fullName>
    </submittedName>
</protein>
<feature type="transmembrane region" description="Helical" evidence="1">
    <location>
        <begin position="60"/>
        <end position="80"/>
    </location>
</feature>
<organism evidence="2 3">
    <name type="scientific">Petrolisthes cinctipes</name>
    <name type="common">Flat porcelain crab</name>
    <dbReference type="NCBI Taxonomy" id="88211"/>
    <lineage>
        <taxon>Eukaryota</taxon>
        <taxon>Metazoa</taxon>
        <taxon>Ecdysozoa</taxon>
        <taxon>Arthropoda</taxon>
        <taxon>Crustacea</taxon>
        <taxon>Multicrustacea</taxon>
        <taxon>Malacostraca</taxon>
        <taxon>Eumalacostraca</taxon>
        <taxon>Eucarida</taxon>
        <taxon>Decapoda</taxon>
        <taxon>Pleocyemata</taxon>
        <taxon>Anomura</taxon>
        <taxon>Galatheoidea</taxon>
        <taxon>Porcellanidae</taxon>
        <taxon>Petrolisthes</taxon>
    </lineage>
</organism>
<name>A0AAE1G403_PETCI</name>
<reference evidence="2" key="1">
    <citation type="submission" date="2023-10" db="EMBL/GenBank/DDBJ databases">
        <title>Genome assemblies of two species of porcelain crab, Petrolisthes cinctipes and Petrolisthes manimaculis (Anomura: Porcellanidae).</title>
        <authorList>
            <person name="Angst P."/>
        </authorList>
    </citation>
    <scope>NUCLEOTIDE SEQUENCE</scope>
    <source>
        <strain evidence="2">PB745_01</strain>
        <tissue evidence="2">Gill</tissue>
    </source>
</reference>
<dbReference type="AlphaFoldDB" id="A0AAE1G403"/>
<dbReference type="EMBL" id="JAWQEG010000844">
    <property type="protein sequence ID" value="KAK3884840.1"/>
    <property type="molecule type" value="Genomic_DNA"/>
</dbReference>